<keyword evidence="1" id="KW-1133">Transmembrane helix</keyword>
<dbReference type="EMBL" id="JAMKOV010000105">
    <property type="protein sequence ID" value="KAI8033765.1"/>
    <property type="molecule type" value="Genomic_DNA"/>
</dbReference>
<evidence type="ECO:0000256" key="1">
    <source>
        <dbReference type="SAM" id="Phobius"/>
    </source>
</evidence>
<dbReference type="Proteomes" id="UP001059596">
    <property type="component" value="Unassembled WGS sequence"/>
</dbReference>
<name>A0A9P9YBR5_9MUSC</name>
<reference evidence="2" key="1">
    <citation type="journal article" date="2023" name="Genome Biol. Evol.">
        <title>Long-read-based Genome Assembly of Drosophila gunungcola Reveals Fewer Chemosensory Genes in Flower-breeding Species.</title>
        <authorList>
            <person name="Negi A."/>
            <person name="Liao B.Y."/>
            <person name="Yeh S.D."/>
        </authorList>
    </citation>
    <scope>NUCLEOTIDE SEQUENCE</scope>
    <source>
        <strain evidence="2">Sukarami</strain>
    </source>
</reference>
<gene>
    <name evidence="2" type="ORF">M5D96_013475</name>
</gene>
<keyword evidence="3" id="KW-1185">Reference proteome</keyword>
<dbReference type="AlphaFoldDB" id="A0A9P9YBR5"/>
<evidence type="ECO:0000313" key="2">
    <source>
        <dbReference type="EMBL" id="KAI8033765.1"/>
    </source>
</evidence>
<sequence length="46" mass="5527">MFGNMTPYTFTLFISSYLISAVRCVIIVLYPHSHERMKRNLIHMYM</sequence>
<evidence type="ECO:0000313" key="3">
    <source>
        <dbReference type="Proteomes" id="UP001059596"/>
    </source>
</evidence>
<keyword evidence="1" id="KW-0812">Transmembrane</keyword>
<feature type="transmembrane region" description="Helical" evidence="1">
    <location>
        <begin position="12"/>
        <end position="30"/>
    </location>
</feature>
<organism evidence="2 3">
    <name type="scientific">Drosophila gunungcola</name>
    <name type="common">fruit fly</name>
    <dbReference type="NCBI Taxonomy" id="103775"/>
    <lineage>
        <taxon>Eukaryota</taxon>
        <taxon>Metazoa</taxon>
        <taxon>Ecdysozoa</taxon>
        <taxon>Arthropoda</taxon>
        <taxon>Hexapoda</taxon>
        <taxon>Insecta</taxon>
        <taxon>Pterygota</taxon>
        <taxon>Neoptera</taxon>
        <taxon>Endopterygota</taxon>
        <taxon>Diptera</taxon>
        <taxon>Brachycera</taxon>
        <taxon>Muscomorpha</taxon>
        <taxon>Ephydroidea</taxon>
        <taxon>Drosophilidae</taxon>
        <taxon>Drosophila</taxon>
        <taxon>Sophophora</taxon>
    </lineage>
</organism>
<protein>
    <submittedName>
        <fullName evidence="2">Uncharacterized protein</fullName>
    </submittedName>
</protein>
<accession>A0A9P9YBR5</accession>
<proteinExistence type="predicted"/>
<comment type="caution">
    <text evidence="2">The sequence shown here is derived from an EMBL/GenBank/DDBJ whole genome shotgun (WGS) entry which is preliminary data.</text>
</comment>
<keyword evidence="1" id="KW-0472">Membrane</keyword>